<dbReference type="Pfam" id="PF00126">
    <property type="entry name" value="HTH_1"/>
    <property type="match status" value="1"/>
</dbReference>
<proteinExistence type="inferred from homology"/>
<dbReference type="GO" id="GO:0003677">
    <property type="term" value="F:DNA binding"/>
    <property type="evidence" value="ECO:0007669"/>
    <property type="project" value="UniProtKB-KW"/>
</dbReference>
<organism evidence="6 7">
    <name type="scientific">Acidisoma silvae</name>
    <dbReference type="NCBI Taxonomy" id="2802396"/>
    <lineage>
        <taxon>Bacteria</taxon>
        <taxon>Pseudomonadati</taxon>
        <taxon>Pseudomonadota</taxon>
        <taxon>Alphaproteobacteria</taxon>
        <taxon>Acetobacterales</taxon>
        <taxon>Acidocellaceae</taxon>
        <taxon>Acidisoma</taxon>
    </lineage>
</organism>
<dbReference type="PANTHER" id="PTHR30346:SF0">
    <property type="entry name" value="HCA OPERON TRANSCRIPTIONAL ACTIVATOR HCAR"/>
    <property type="match status" value="1"/>
</dbReference>
<dbReference type="InterPro" id="IPR000847">
    <property type="entry name" value="LysR_HTH_N"/>
</dbReference>
<dbReference type="InterPro" id="IPR036388">
    <property type="entry name" value="WH-like_DNA-bd_sf"/>
</dbReference>
<dbReference type="PRINTS" id="PR00039">
    <property type="entry name" value="HTHLYSR"/>
</dbReference>
<dbReference type="EMBL" id="JAESVB010000001">
    <property type="protein sequence ID" value="MCB8874097.1"/>
    <property type="molecule type" value="Genomic_DNA"/>
</dbReference>
<reference evidence="6" key="1">
    <citation type="journal article" date="2021" name="Microorganisms">
        <title>Acidisoma silvae sp. nov. and Acidisomacellulosilytica sp. nov., Two Acidophilic Bacteria Isolated from Decaying Wood, Hydrolyzing Cellulose and Producing Poly-3-hydroxybutyrate.</title>
        <authorList>
            <person name="Mieszkin S."/>
            <person name="Pouder E."/>
            <person name="Uroz S."/>
            <person name="Simon-Colin C."/>
            <person name="Alain K."/>
        </authorList>
    </citation>
    <scope>NUCLEOTIDE SEQUENCE</scope>
    <source>
        <strain evidence="6">HW T2.11</strain>
    </source>
</reference>
<dbReference type="FunFam" id="1.10.10.10:FF:000001">
    <property type="entry name" value="LysR family transcriptional regulator"/>
    <property type="match status" value="1"/>
</dbReference>
<reference evidence="6" key="2">
    <citation type="submission" date="2021-01" db="EMBL/GenBank/DDBJ databases">
        <authorList>
            <person name="Mieszkin S."/>
            <person name="Pouder E."/>
            <person name="Alain K."/>
        </authorList>
    </citation>
    <scope>NUCLEOTIDE SEQUENCE</scope>
    <source>
        <strain evidence="6">HW T2.11</strain>
    </source>
</reference>
<dbReference type="RefSeq" id="WP_227319751.1">
    <property type="nucleotide sequence ID" value="NZ_JAESVB010000001.1"/>
</dbReference>
<evidence type="ECO:0000256" key="3">
    <source>
        <dbReference type="ARBA" id="ARBA00023125"/>
    </source>
</evidence>
<evidence type="ECO:0000256" key="2">
    <source>
        <dbReference type="ARBA" id="ARBA00023015"/>
    </source>
</evidence>
<comment type="similarity">
    <text evidence="1">Belongs to the LysR transcriptional regulatory family.</text>
</comment>
<feature type="domain" description="HTH lysR-type" evidence="5">
    <location>
        <begin position="2"/>
        <end position="59"/>
    </location>
</feature>
<protein>
    <submittedName>
        <fullName evidence="6">LysR family transcriptional regulator</fullName>
    </submittedName>
</protein>
<dbReference type="PROSITE" id="PS50931">
    <property type="entry name" value="HTH_LYSR"/>
    <property type="match status" value="1"/>
</dbReference>
<dbReference type="InterPro" id="IPR005119">
    <property type="entry name" value="LysR_subst-bd"/>
</dbReference>
<dbReference type="AlphaFoldDB" id="A0A964DXI8"/>
<comment type="caution">
    <text evidence="6">The sequence shown here is derived from an EMBL/GenBank/DDBJ whole genome shotgun (WGS) entry which is preliminary data.</text>
</comment>
<dbReference type="Pfam" id="PF03466">
    <property type="entry name" value="LysR_substrate"/>
    <property type="match status" value="1"/>
</dbReference>
<dbReference type="Gene3D" id="3.40.190.10">
    <property type="entry name" value="Periplasmic binding protein-like II"/>
    <property type="match status" value="2"/>
</dbReference>
<keyword evidence="4" id="KW-0804">Transcription</keyword>
<dbReference type="SUPFAM" id="SSF53850">
    <property type="entry name" value="Periplasmic binding protein-like II"/>
    <property type="match status" value="1"/>
</dbReference>
<dbReference type="Proteomes" id="UP000708298">
    <property type="component" value="Unassembled WGS sequence"/>
</dbReference>
<dbReference type="SUPFAM" id="SSF46785">
    <property type="entry name" value="Winged helix' DNA-binding domain"/>
    <property type="match status" value="1"/>
</dbReference>
<sequence>MFELNQLRCFLAVAEELHFGRAAQRLNMTQPPLSRQIRILETAIDVKLLERTSRSVRLTSAGRSFMKEARQIIRLADSAVRSARLMSQGVSGTITVGFTQGSSYRFLPQLAYLARNDLPDVKITLNELPTAAQIEALRYNRIDLAIVQAPFDRTGMDVCRVIREPFILAAHADHPLATGPTPRLRYLTDQDLIMYAADSNPYLHGRVSEVLSRAEVAPRIVQYVGQTHTMVSLVGVGLGLAIVPYSTQKLRAQDVVFRNFEEEPETQAELHTAWLSDNDNPAFRHLRRLILERFAIL</sequence>
<accession>A0A964DXI8</accession>
<dbReference type="GO" id="GO:0032993">
    <property type="term" value="C:protein-DNA complex"/>
    <property type="evidence" value="ECO:0007669"/>
    <property type="project" value="TreeGrafter"/>
</dbReference>
<evidence type="ECO:0000256" key="1">
    <source>
        <dbReference type="ARBA" id="ARBA00009437"/>
    </source>
</evidence>
<evidence type="ECO:0000313" key="6">
    <source>
        <dbReference type="EMBL" id="MCB8874097.1"/>
    </source>
</evidence>
<evidence type="ECO:0000256" key="4">
    <source>
        <dbReference type="ARBA" id="ARBA00023163"/>
    </source>
</evidence>
<keyword evidence="3" id="KW-0238">DNA-binding</keyword>
<gene>
    <name evidence="6" type="ORF">ASILVAE211_02800</name>
</gene>
<evidence type="ECO:0000259" key="5">
    <source>
        <dbReference type="PROSITE" id="PS50931"/>
    </source>
</evidence>
<keyword evidence="7" id="KW-1185">Reference proteome</keyword>
<name>A0A964DXI8_9PROT</name>
<dbReference type="InterPro" id="IPR036390">
    <property type="entry name" value="WH_DNA-bd_sf"/>
</dbReference>
<keyword evidence="2" id="KW-0805">Transcription regulation</keyword>
<dbReference type="Gene3D" id="1.10.10.10">
    <property type="entry name" value="Winged helix-like DNA-binding domain superfamily/Winged helix DNA-binding domain"/>
    <property type="match status" value="1"/>
</dbReference>
<dbReference type="GO" id="GO:0003700">
    <property type="term" value="F:DNA-binding transcription factor activity"/>
    <property type="evidence" value="ECO:0007669"/>
    <property type="project" value="InterPro"/>
</dbReference>
<evidence type="ECO:0000313" key="7">
    <source>
        <dbReference type="Proteomes" id="UP000708298"/>
    </source>
</evidence>
<dbReference type="PANTHER" id="PTHR30346">
    <property type="entry name" value="TRANSCRIPTIONAL DUAL REGULATOR HCAR-RELATED"/>
    <property type="match status" value="1"/>
</dbReference>